<dbReference type="PANTHER" id="PTHR21615">
    <property type="entry name" value="CYCLIN N-TERMINAL DOMAIN-CONTAINING PROTEIN 1"/>
    <property type="match status" value="1"/>
</dbReference>
<evidence type="ECO:0000256" key="4">
    <source>
        <dbReference type="ARBA" id="ARBA00023306"/>
    </source>
</evidence>
<dbReference type="GO" id="GO:0016538">
    <property type="term" value="F:cyclin-dependent protein serine/threonine kinase regulator activity"/>
    <property type="evidence" value="ECO:0007669"/>
    <property type="project" value="UniProtKB-ARBA"/>
</dbReference>
<evidence type="ECO:0000313" key="9">
    <source>
        <dbReference type="EMBL" id="ODV58639.1"/>
    </source>
</evidence>
<dbReference type="InterPro" id="IPR036915">
    <property type="entry name" value="Cyclin-like_sf"/>
</dbReference>
<dbReference type="Pfam" id="PF00134">
    <property type="entry name" value="Cyclin_N"/>
    <property type="match status" value="1"/>
</dbReference>
<dbReference type="InParanoid" id="A0A1D2VAL2"/>
<dbReference type="OrthoDB" id="5590282at2759"/>
<keyword evidence="2" id="KW-0132">Cell division</keyword>
<dbReference type="GO" id="GO:0051301">
    <property type="term" value="P:cell division"/>
    <property type="evidence" value="ECO:0007669"/>
    <property type="project" value="UniProtKB-KW"/>
</dbReference>
<dbReference type="SUPFAM" id="SSF47954">
    <property type="entry name" value="Cyclin-like"/>
    <property type="match status" value="1"/>
</dbReference>
<name>A0A1D2VAL2_9ASCO</name>
<keyword evidence="4" id="KW-0131">Cell cycle</keyword>
<proteinExistence type="inferred from homology"/>
<dbReference type="AlphaFoldDB" id="A0A1D2VAL2"/>
<comment type="function">
    <text evidence="5">Essential for the control of the cell cycle at the G1/S (start) transition. Interacts with the CDC28 protein kinase to form MPF.</text>
</comment>
<evidence type="ECO:0000313" key="10">
    <source>
        <dbReference type="Proteomes" id="UP000095038"/>
    </source>
</evidence>
<dbReference type="GO" id="GO:0007089">
    <property type="term" value="P:traversing start control point of mitotic cell cycle"/>
    <property type="evidence" value="ECO:0007669"/>
    <property type="project" value="UniProtKB-ARBA"/>
</dbReference>
<accession>A0A1D2VAL2</accession>
<dbReference type="SMART" id="SM00385">
    <property type="entry name" value="CYCLIN"/>
    <property type="match status" value="1"/>
</dbReference>
<evidence type="ECO:0000256" key="2">
    <source>
        <dbReference type="ARBA" id="ARBA00022618"/>
    </source>
</evidence>
<feature type="domain" description="Cyclin-like" evidence="8">
    <location>
        <begin position="72"/>
        <end position="181"/>
    </location>
</feature>
<dbReference type="RefSeq" id="XP_020044946.1">
    <property type="nucleotide sequence ID" value="XM_020193949.1"/>
</dbReference>
<sequence length="483" mass="53964">MPLPNRRPIKATNLYPKALVDSEINAHKQAINEYQDELSINLYSMASDVKPDINLIRQQPELKSNLRAPLLDFLFKIAVRTKVTTGIFYKAARLIDRYCSKRVVLRDQAQLVAGTCLLLAAKTSGGCNHIISSANVPTGGRFLGPTIRSRIPRLNELVQLCGPSCGYDEGMFTQMEMHILDTLEWNVCDPSIYNWAYNLYDYQTLNNESNTPSNFDFKKIIFIKNFLIDCSLYSTDLVSVHPAELSVIIKKILITLITNDDTHFDISNQNLKKIISDNNFDEYNTSAAENTATLINNTTCFNMNLANKLLLSVANASTDLLNHYTNIDPLFNNIISSIHKVAISHILALNEENNKSKYLDQHQQQQRYASSSVSSSSQYSSYCRSPVSPYSNSDYDSSDVESVMSGDGLSILSTNSSPMTTPGSYAICCRSNLNLSIIPTPKSRKNSPFAYPIKQKANIINNFNNNNVYVSFSSNKNASADIL</sequence>
<keyword evidence="10" id="KW-1185">Reference proteome</keyword>
<comment type="similarity">
    <text evidence="1 6">Belongs to the cyclin family.</text>
</comment>
<evidence type="ECO:0000256" key="5">
    <source>
        <dbReference type="ARBA" id="ARBA00053308"/>
    </source>
</evidence>
<evidence type="ECO:0000256" key="7">
    <source>
        <dbReference type="SAM" id="MobiDB-lite"/>
    </source>
</evidence>
<protein>
    <submittedName>
        <fullName evidence="9">Cyclin-like protein</fullName>
    </submittedName>
</protein>
<dbReference type="STRING" id="1344418.A0A1D2VAL2"/>
<feature type="region of interest" description="Disordered" evidence="7">
    <location>
        <begin position="359"/>
        <end position="381"/>
    </location>
</feature>
<dbReference type="GeneID" id="30967585"/>
<dbReference type="CDD" id="cd20559">
    <property type="entry name" value="CYCLIN_ScCLN_like"/>
    <property type="match status" value="1"/>
</dbReference>
<feature type="compositionally biased region" description="Low complexity" evidence="7">
    <location>
        <begin position="363"/>
        <end position="381"/>
    </location>
</feature>
<dbReference type="PANTHER" id="PTHR21615:SF2">
    <property type="entry name" value="CYCLIN N-TERMINAL DOMAIN-CONTAINING PROTEIN 1"/>
    <property type="match status" value="1"/>
</dbReference>
<dbReference type="InterPro" id="IPR013763">
    <property type="entry name" value="Cyclin-like_dom"/>
</dbReference>
<dbReference type="Gene3D" id="1.10.472.10">
    <property type="entry name" value="Cyclin-like"/>
    <property type="match status" value="1"/>
</dbReference>
<reference evidence="10" key="1">
    <citation type="submission" date="2016-05" db="EMBL/GenBank/DDBJ databases">
        <title>Comparative genomics of biotechnologically important yeasts.</title>
        <authorList>
            <consortium name="DOE Joint Genome Institute"/>
            <person name="Riley R."/>
            <person name="Haridas S."/>
            <person name="Wolfe K.H."/>
            <person name="Lopes M.R."/>
            <person name="Hittinger C.T."/>
            <person name="Goker M."/>
            <person name="Salamov A."/>
            <person name="Wisecaver J."/>
            <person name="Long T.M."/>
            <person name="Aerts A.L."/>
            <person name="Barry K."/>
            <person name="Choi C."/>
            <person name="Clum A."/>
            <person name="Coughlan A.Y."/>
            <person name="Deshpande S."/>
            <person name="Douglass A.P."/>
            <person name="Hanson S.J."/>
            <person name="Klenk H.-P."/>
            <person name="Labutti K."/>
            <person name="Lapidus A."/>
            <person name="Lindquist E."/>
            <person name="Lipzen A."/>
            <person name="Meier-Kolthoff J.P."/>
            <person name="Ohm R.A."/>
            <person name="Otillar R.P."/>
            <person name="Pangilinan J."/>
            <person name="Peng Y."/>
            <person name="Rokas A."/>
            <person name="Rosa C.A."/>
            <person name="Scheuner C."/>
            <person name="Sibirny A.A."/>
            <person name="Slot J.C."/>
            <person name="Stielow J.B."/>
            <person name="Sun H."/>
            <person name="Kurtzman C.P."/>
            <person name="Blackwell M."/>
            <person name="Grigoriev I.V."/>
            <person name="Jeffries T.W."/>
        </authorList>
    </citation>
    <scope>NUCLEOTIDE SEQUENCE [LARGE SCALE GENOMIC DNA]</scope>
    <source>
        <strain evidence="10">DSM 1968</strain>
    </source>
</reference>
<evidence type="ECO:0000256" key="3">
    <source>
        <dbReference type="ARBA" id="ARBA00023127"/>
    </source>
</evidence>
<dbReference type="Proteomes" id="UP000095038">
    <property type="component" value="Unassembled WGS sequence"/>
</dbReference>
<evidence type="ECO:0000256" key="6">
    <source>
        <dbReference type="RuleBase" id="RU000383"/>
    </source>
</evidence>
<gene>
    <name evidence="9" type="ORF">ASCRUDRAFT_77654</name>
</gene>
<evidence type="ECO:0000259" key="8">
    <source>
        <dbReference type="SMART" id="SM00385"/>
    </source>
</evidence>
<dbReference type="EMBL" id="KV454490">
    <property type="protein sequence ID" value="ODV58639.1"/>
    <property type="molecule type" value="Genomic_DNA"/>
</dbReference>
<dbReference type="FunFam" id="1.10.472.10:FF:000080">
    <property type="entry name" value="G1/S-specific cyclin"/>
    <property type="match status" value="1"/>
</dbReference>
<dbReference type="GO" id="GO:0000307">
    <property type="term" value="C:cyclin-dependent protein kinase holoenzyme complex"/>
    <property type="evidence" value="ECO:0007669"/>
    <property type="project" value="UniProtKB-ARBA"/>
</dbReference>
<evidence type="ECO:0000256" key="1">
    <source>
        <dbReference type="ARBA" id="ARBA00008742"/>
    </source>
</evidence>
<organism evidence="9 10">
    <name type="scientific">Ascoidea rubescens DSM 1968</name>
    <dbReference type="NCBI Taxonomy" id="1344418"/>
    <lineage>
        <taxon>Eukaryota</taxon>
        <taxon>Fungi</taxon>
        <taxon>Dikarya</taxon>
        <taxon>Ascomycota</taxon>
        <taxon>Saccharomycotina</taxon>
        <taxon>Saccharomycetes</taxon>
        <taxon>Ascoideaceae</taxon>
        <taxon>Ascoidea</taxon>
    </lineage>
</organism>
<keyword evidence="3 6" id="KW-0195">Cyclin</keyword>
<dbReference type="InterPro" id="IPR006671">
    <property type="entry name" value="Cyclin_N"/>
</dbReference>
<dbReference type="FunCoup" id="A0A1D2VAL2">
    <property type="interactions" value="274"/>
</dbReference>